<dbReference type="RefSeq" id="WP_174559174.1">
    <property type="nucleotide sequence ID" value="NZ_CADDTS010000023.1"/>
</dbReference>
<evidence type="ECO:0000313" key="2">
    <source>
        <dbReference type="Proteomes" id="UP000489961"/>
    </source>
</evidence>
<organism evidence="1 2">
    <name type="scientific">Acinetobacter bouvetii</name>
    <dbReference type="NCBI Taxonomy" id="202951"/>
    <lineage>
        <taxon>Bacteria</taxon>
        <taxon>Pseudomonadati</taxon>
        <taxon>Pseudomonadota</taxon>
        <taxon>Gammaproteobacteria</taxon>
        <taxon>Moraxellales</taxon>
        <taxon>Moraxellaceae</taxon>
        <taxon>Acinetobacter</taxon>
    </lineage>
</organism>
<evidence type="ECO:0000313" key="1">
    <source>
        <dbReference type="EMBL" id="CAB1213189.1"/>
    </source>
</evidence>
<comment type="caution">
    <text evidence="1">The sequence shown here is derived from an EMBL/GenBank/DDBJ whole genome shotgun (WGS) entry which is preliminary data.</text>
</comment>
<protein>
    <submittedName>
        <fullName evidence="1">Uncharacterized protein</fullName>
    </submittedName>
</protein>
<reference evidence="1 2" key="1">
    <citation type="submission" date="2020-02" db="EMBL/GenBank/DDBJ databases">
        <authorList>
            <person name="Chaudhuri R."/>
        </authorList>
    </citation>
    <scope>NUCLEOTIDE SEQUENCE [LARGE SCALE GENOMIC DNA]</scope>
    <source>
        <strain evidence="1">SFB21</strain>
    </source>
</reference>
<gene>
    <name evidence="1" type="ORF">SFB21_1239</name>
</gene>
<accession>A0A811G8M5</accession>
<dbReference type="EMBL" id="CADDTS010000023">
    <property type="protein sequence ID" value="CAB1213189.1"/>
    <property type="molecule type" value="Genomic_DNA"/>
</dbReference>
<proteinExistence type="predicted"/>
<name>A0A811G8M5_9GAMM</name>
<dbReference type="AlphaFoldDB" id="A0A811G8M5"/>
<sequence>MLVKIEDGFYLNAQHIIAIRVSKNATDGNFLVQIEYTPNNIQAMGTYQKAFDNKLEAEIYLQTLHQHISK</sequence>
<dbReference type="Proteomes" id="UP000489961">
    <property type="component" value="Unassembled WGS sequence"/>
</dbReference>